<dbReference type="Proteomes" id="UP001597061">
    <property type="component" value="Unassembled WGS sequence"/>
</dbReference>
<dbReference type="PANTHER" id="PTHR30168:SF0">
    <property type="entry name" value="INNER MEMBRANE PROTEIN"/>
    <property type="match status" value="1"/>
</dbReference>
<protein>
    <submittedName>
        <fullName evidence="7">Neutral zinc metallopeptidase</fullName>
    </submittedName>
</protein>
<dbReference type="EMBL" id="JBHTJI010000001">
    <property type="protein sequence ID" value="MFD0989420.1"/>
    <property type="molecule type" value="Genomic_DNA"/>
</dbReference>
<proteinExistence type="predicted"/>
<name>A0ABW3JHX8_9FLAO</name>
<feature type="region of interest" description="Disordered" evidence="5">
    <location>
        <begin position="1"/>
        <end position="25"/>
    </location>
</feature>
<evidence type="ECO:0000313" key="7">
    <source>
        <dbReference type="EMBL" id="MFD0989420.1"/>
    </source>
</evidence>
<evidence type="ECO:0000256" key="3">
    <source>
        <dbReference type="ARBA" id="ARBA00022989"/>
    </source>
</evidence>
<reference evidence="8" key="1">
    <citation type="journal article" date="2019" name="Int. J. Syst. Evol. Microbiol.">
        <title>The Global Catalogue of Microorganisms (GCM) 10K type strain sequencing project: providing services to taxonomists for standard genome sequencing and annotation.</title>
        <authorList>
            <consortium name="The Broad Institute Genomics Platform"/>
            <consortium name="The Broad Institute Genome Sequencing Center for Infectious Disease"/>
            <person name="Wu L."/>
            <person name="Ma J."/>
        </authorList>
    </citation>
    <scope>NUCLEOTIDE SEQUENCE [LARGE SCALE GENOMIC DNA]</scope>
    <source>
        <strain evidence="8">CCUG 62414</strain>
    </source>
</reference>
<keyword evidence="4 6" id="KW-0472">Membrane</keyword>
<comment type="caution">
    <text evidence="7">The sequence shown here is derived from an EMBL/GenBank/DDBJ whole genome shotgun (WGS) entry which is preliminary data.</text>
</comment>
<dbReference type="InterPro" id="IPR007343">
    <property type="entry name" value="Uncharacterised_pept_Zn_put"/>
</dbReference>
<evidence type="ECO:0000256" key="2">
    <source>
        <dbReference type="ARBA" id="ARBA00022692"/>
    </source>
</evidence>
<evidence type="ECO:0000313" key="8">
    <source>
        <dbReference type="Proteomes" id="UP001597061"/>
    </source>
</evidence>
<gene>
    <name evidence="7" type="ORF">ACFQ1R_04895</name>
</gene>
<feature type="transmembrane region" description="Helical" evidence="6">
    <location>
        <begin position="41"/>
        <end position="60"/>
    </location>
</feature>
<dbReference type="RefSeq" id="WP_379924999.1">
    <property type="nucleotide sequence ID" value="NZ_JBHTJI010000001.1"/>
</dbReference>
<sequence>MKWQGRRKSTNIDDRRGQSSGSGQGIGGFNPTLLGPIVKLLFSKVGLIIVGLFLVISLVMGKNPLSLITQLLSGGMPQTESATPYKATAKDKELADFSATILANTEDVWNKLLTNYREPELVLFTGSVSSACGSASSATGPFYCPGDEKLYIDLSFFDEMERRLNAPGDFAQAYVIAHEVGHHIQKITGISDKMNRLRGQVSQTEYNRYSVMLELQADFLAGVWAHHSQAMTRMMETGDLEEAMNAANAIGDDRLQKQSSGRVVPDSFTHGTSAQRMRWFKKGFDTGDLSQGDTFSATSL</sequence>
<keyword evidence="3 6" id="KW-1133">Transmembrane helix</keyword>
<dbReference type="PANTHER" id="PTHR30168">
    <property type="entry name" value="PUTATIVE MEMBRANE PROTEIN YPFJ"/>
    <property type="match status" value="1"/>
</dbReference>
<accession>A0ABW3JHX8</accession>
<evidence type="ECO:0000256" key="1">
    <source>
        <dbReference type="ARBA" id="ARBA00004167"/>
    </source>
</evidence>
<evidence type="ECO:0000256" key="5">
    <source>
        <dbReference type="SAM" id="MobiDB-lite"/>
    </source>
</evidence>
<evidence type="ECO:0000256" key="6">
    <source>
        <dbReference type="SAM" id="Phobius"/>
    </source>
</evidence>
<evidence type="ECO:0000256" key="4">
    <source>
        <dbReference type="ARBA" id="ARBA00023136"/>
    </source>
</evidence>
<organism evidence="7 8">
    <name type="scientific">Mariniflexile jejuense</name>
    <dbReference type="NCBI Taxonomy" id="1173582"/>
    <lineage>
        <taxon>Bacteria</taxon>
        <taxon>Pseudomonadati</taxon>
        <taxon>Bacteroidota</taxon>
        <taxon>Flavobacteriia</taxon>
        <taxon>Flavobacteriales</taxon>
        <taxon>Flavobacteriaceae</taxon>
        <taxon>Mariniflexile</taxon>
    </lineage>
</organism>
<dbReference type="Pfam" id="PF04228">
    <property type="entry name" value="Zn_peptidase"/>
    <property type="match status" value="1"/>
</dbReference>
<keyword evidence="2 6" id="KW-0812">Transmembrane</keyword>
<comment type="subcellular location">
    <subcellularLocation>
        <location evidence="1">Membrane</location>
        <topology evidence="1">Single-pass membrane protein</topology>
    </subcellularLocation>
</comment>
<keyword evidence="8" id="KW-1185">Reference proteome</keyword>